<evidence type="ECO:0000313" key="3">
    <source>
        <dbReference type="Proteomes" id="UP001472677"/>
    </source>
</evidence>
<dbReference type="Gene3D" id="3.10.10.10">
    <property type="entry name" value="HIV Type 1 Reverse Transcriptase, subunit A, domain 1"/>
    <property type="match status" value="1"/>
</dbReference>
<dbReference type="Proteomes" id="UP001472677">
    <property type="component" value="Unassembled WGS sequence"/>
</dbReference>
<protein>
    <recommendedName>
        <fullName evidence="4">Reverse transcriptase/retrotransposon-derived protein RNase H-like domain-containing protein</fullName>
    </recommendedName>
</protein>
<keyword evidence="3" id="KW-1185">Reference proteome</keyword>
<dbReference type="EMBL" id="JBBPBM010000011">
    <property type="protein sequence ID" value="KAK8563704.1"/>
    <property type="molecule type" value="Genomic_DNA"/>
</dbReference>
<gene>
    <name evidence="2" type="ORF">V6N12_035845</name>
</gene>
<comment type="caution">
    <text evidence="2">The sequence shown here is derived from an EMBL/GenBank/DDBJ whole genome shotgun (WGS) entry which is preliminary data.</text>
</comment>
<organism evidence="2 3">
    <name type="scientific">Hibiscus sabdariffa</name>
    <name type="common">roselle</name>
    <dbReference type="NCBI Taxonomy" id="183260"/>
    <lineage>
        <taxon>Eukaryota</taxon>
        <taxon>Viridiplantae</taxon>
        <taxon>Streptophyta</taxon>
        <taxon>Embryophyta</taxon>
        <taxon>Tracheophyta</taxon>
        <taxon>Spermatophyta</taxon>
        <taxon>Magnoliopsida</taxon>
        <taxon>eudicotyledons</taxon>
        <taxon>Gunneridae</taxon>
        <taxon>Pentapetalae</taxon>
        <taxon>rosids</taxon>
        <taxon>malvids</taxon>
        <taxon>Malvales</taxon>
        <taxon>Malvaceae</taxon>
        <taxon>Malvoideae</taxon>
        <taxon>Hibiscus</taxon>
    </lineage>
</organism>
<dbReference type="InterPro" id="IPR043128">
    <property type="entry name" value="Rev_trsase/Diguanyl_cyclase"/>
</dbReference>
<accession>A0ABR2EQP0</accession>
<dbReference type="PANTHER" id="PTHR24559">
    <property type="entry name" value="TRANSPOSON TY3-I GAG-POL POLYPROTEIN"/>
    <property type="match status" value="1"/>
</dbReference>
<dbReference type="Gene3D" id="3.30.70.270">
    <property type="match status" value="1"/>
</dbReference>
<evidence type="ECO:0000313" key="2">
    <source>
        <dbReference type="EMBL" id="KAK8563704.1"/>
    </source>
</evidence>
<dbReference type="SUPFAM" id="SSF56672">
    <property type="entry name" value="DNA/RNA polymerases"/>
    <property type="match status" value="1"/>
</dbReference>
<feature type="compositionally biased region" description="Low complexity" evidence="1">
    <location>
        <begin position="87"/>
        <end position="102"/>
    </location>
</feature>
<dbReference type="PANTHER" id="PTHR24559:SF429">
    <property type="entry name" value="RNA-DIRECTED DNA POLYMERASE HOMOLOG"/>
    <property type="match status" value="1"/>
</dbReference>
<sequence>MKMIDVASGGALVNMTPKATRELISTMAANSQQFSCKLPSQTENNPRANVSAITLRSGTVLEPKAPKENTQKKDKDEELSSNEQDKSNPTPINSTPIPSSSEVPPPFPSRLVKQDKQAEEKEILDIFRKVEVNIPHLEVIRRILRNFENCDNEKNEEFENIFSISSNLSFDSSKSKTPPPILQAPKLELKQLPEHLKYSFLGENETLPVVVSSKLTKAEENDLVIVLRAHKEAIGWTLADIKDLAPRLACIELTQKKGFFFQISMTLEDQEKTTFTCPFDTFAYRRMSIGLCNAPNTFQRCMISIFSDYVEKASKSSWMTSRFTVILLPSNWDYPFELMYDVSDTSVGVVLSQIIGKELHVIAYASCTLDSA</sequence>
<proteinExistence type="predicted"/>
<feature type="compositionally biased region" description="Basic and acidic residues" evidence="1">
    <location>
        <begin position="64"/>
        <end position="86"/>
    </location>
</feature>
<name>A0ABR2EQP0_9ROSI</name>
<reference evidence="2 3" key="1">
    <citation type="journal article" date="2024" name="G3 (Bethesda)">
        <title>Genome assembly of Hibiscus sabdariffa L. provides insights into metabolisms of medicinal natural products.</title>
        <authorList>
            <person name="Kim T."/>
        </authorList>
    </citation>
    <scope>NUCLEOTIDE SEQUENCE [LARGE SCALE GENOMIC DNA]</scope>
    <source>
        <strain evidence="2">TK-2024</strain>
        <tissue evidence="2">Old leaves</tissue>
    </source>
</reference>
<feature type="region of interest" description="Disordered" evidence="1">
    <location>
        <begin position="52"/>
        <end position="115"/>
    </location>
</feature>
<evidence type="ECO:0008006" key="4">
    <source>
        <dbReference type="Google" id="ProtNLM"/>
    </source>
</evidence>
<evidence type="ECO:0000256" key="1">
    <source>
        <dbReference type="SAM" id="MobiDB-lite"/>
    </source>
</evidence>
<dbReference type="InterPro" id="IPR043502">
    <property type="entry name" value="DNA/RNA_pol_sf"/>
</dbReference>
<dbReference type="InterPro" id="IPR053134">
    <property type="entry name" value="RNA-dir_DNA_polymerase"/>
</dbReference>